<dbReference type="InterPro" id="IPR035990">
    <property type="entry name" value="TIM_sf"/>
</dbReference>
<dbReference type="InterPro" id="IPR000652">
    <property type="entry name" value="Triosephosphate_isomerase"/>
</dbReference>
<dbReference type="EC" id="5.3.1.1" evidence="2"/>
<dbReference type="CDD" id="cd00311">
    <property type="entry name" value="TIM"/>
    <property type="match status" value="1"/>
</dbReference>
<dbReference type="InterPro" id="IPR022896">
    <property type="entry name" value="TrioseP_Isoase_bac/euk"/>
</dbReference>
<reference evidence="7" key="1">
    <citation type="submission" date="2018-05" db="EMBL/GenBank/DDBJ databases">
        <authorList>
            <person name="Lanie J.A."/>
            <person name="Ng W.-L."/>
            <person name="Kazmierczak K.M."/>
            <person name="Andrzejewski T.M."/>
            <person name="Davidsen T.M."/>
            <person name="Wayne K.J."/>
            <person name="Tettelin H."/>
            <person name="Glass J.I."/>
            <person name="Rusch D."/>
            <person name="Podicherti R."/>
            <person name="Tsui H.-C.T."/>
            <person name="Winkler M.E."/>
        </authorList>
    </citation>
    <scope>NUCLEOTIDE SEQUENCE</scope>
</reference>
<protein>
    <recommendedName>
        <fullName evidence="2">triose-phosphate isomerase</fullName>
        <ecNumber evidence="2">5.3.1.1</ecNumber>
    </recommendedName>
</protein>
<keyword evidence="3" id="KW-0312">Gluconeogenesis</keyword>
<dbReference type="GO" id="GO:0006094">
    <property type="term" value="P:gluconeogenesis"/>
    <property type="evidence" value="ECO:0007669"/>
    <property type="project" value="UniProtKB-KW"/>
</dbReference>
<dbReference type="AlphaFoldDB" id="A0A381NW46"/>
<dbReference type="SUPFAM" id="SSF51351">
    <property type="entry name" value="Triosephosphate isomerase (TIM)"/>
    <property type="match status" value="1"/>
</dbReference>
<dbReference type="PANTHER" id="PTHR21139:SF42">
    <property type="entry name" value="TRIOSEPHOSPHATE ISOMERASE"/>
    <property type="match status" value="1"/>
</dbReference>
<dbReference type="PROSITE" id="PS00171">
    <property type="entry name" value="TIM_1"/>
    <property type="match status" value="1"/>
</dbReference>
<dbReference type="GO" id="GO:0005829">
    <property type="term" value="C:cytosol"/>
    <property type="evidence" value="ECO:0007669"/>
    <property type="project" value="TreeGrafter"/>
</dbReference>
<organism evidence="7">
    <name type="scientific">marine metagenome</name>
    <dbReference type="NCBI Taxonomy" id="408172"/>
    <lineage>
        <taxon>unclassified sequences</taxon>
        <taxon>metagenomes</taxon>
        <taxon>ecological metagenomes</taxon>
    </lineage>
</organism>
<keyword evidence="4" id="KW-0963">Cytoplasm</keyword>
<sequence length="247" mass="26098">VRAPMVAANWKMNGSKAICREFLQHFDADGSLDVVLFPPFLYTSILIEGFAERSISVGVQNVSNVSSGAYTGEISAEMAVDSGATYGLVGHSERRNLFGESDGLVAEKFIACQRAGLTPVLCVGESLDERQEGRAESVVAGQIDVILKSVGIKAFANAVIAYEPVWAIGTGETASPAQAQSMHAFIRAVLAKSDATTARNTRVLYGGSVKASNASELFAERDIDGGLVGGASLEFKEFTKICRAASH</sequence>
<dbReference type="GO" id="GO:0004807">
    <property type="term" value="F:triose-phosphate isomerase activity"/>
    <property type="evidence" value="ECO:0007669"/>
    <property type="project" value="UniProtKB-EC"/>
</dbReference>
<comment type="pathway">
    <text evidence="1">Carbohydrate degradation; glycolysis; D-glyceraldehyde 3-phosphate from glycerone phosphate: step 1/1.</text>
</comment>
<keyword evidence="6" id="KW-0413">Isomerase</keyword>
<dbReference type="GO" id="GO:0019563">
    <property type="term" value="P:glycerol catabolic process"/>
    <property type="evidence" value="ECO:0007669"/>
    <property type="project" value="TreeGrafter"/>
</dbReference>
<dbReference type="PROSITE" id="PS51440">
    <property type="entry name" value="TIM_2"/>
    <property type="match status" value="1"/>
</dbReference>
<dbReference type="GO" id="GO:0046166">
    <property type="term" value="P:glyceraldehyde-3-phosphate biosynthetic process"/>
    <property type="evidence" value="ECO:0007669"/>
    <property type="project" value="TreeGrafter"/>
</dbReference>
<dbReference type="PANTHER" id="PTHR21139">
    <property type="entry name" value="TRIOSEPHOSPHATE ISOMERASE"/>
    <property type="match status" value="1"/>
</dbReference>
<name>A0A381NW46_9ZZZZ</name>
<dbReference type="InterPro" id="IPR020861">
    <property type="entry name" value="Triosephosphate_isomerase_AS"/>
</dbReference>
<proteinExistence type="inferred from homology"/>
<evidence type="ECO:0000256" key="4">
    <source>
        <dbReference type="ARBA" id="ARBA00022490"/>
    </source>
</evidence>
<evidence type="ECO:0000256" key="2">
    <source>
        <dbReference type="ARBA" id="ARBA00011940"/>
    </source>
</evidence>
<dbReference type="Gene3D" id="3.20.20.70">
    <property type="entry name" value="Aldolase class I"/>
    <property type="match status" value="1"/>
</dbReference>
<accession>A0A381NW46</accession>
<dbReference type="GO" id="GO:0006096">
    <property type="term" value="P:glycolytic process"/>
    <property type="evidence" value="ECO:0007669"/>
    <property type="project" value="UniProtKB-KW"/>
</dbReference>
<evidence type="ECO:0000313" key="7">
    <source>
        <dbReference type="EMBL" id="SUZ58856.1"/>
    </source>
</evidence>
<gene>
    <name evidence="7" type="ORF">METZ01_LOCUS11710</name>
</gene>
<keyword evidence="5" id="KW-0324">Glycolysis</keyword>
<dbReference type="FunFam" id="3.20.20.70:FF:000016">
    <property type="entry name" value="Triosephosphate isomerase"/>
    <property type="match status" value="1"/>
</dbReference>
<evidence type="ECO:0000256" key="3">
    <source>
        <dbReference type="ARBA" id="ARBA00022432"/>
    </source>
</evidence>
<dbReference type="Pfam" id="PF00121">
    <property type="entry name" value="TIM"/>
    <property type="match status" value="1"/>
</dbReference>
<dbReference type="EMBL" id="UINC01000645">
    <property type="protein sequence ID" value="SUZ58856.1"/>
    <property type="molecule type" value="Genomic_DNA"/>
</dbReference>
<dbReference type="InterPro" id="IPR013785">
    <property type="entry name" value="Aldolase_TIM"/>
</dbReference>
<evidence type="ECO:0000256" key="6">
    <source>
        <dbReference type="ARBA" id="ARBA00023235"/>
    </source>
</evidence>
<evidence type="ECO:0000256" key="1">
    <source>
        <dbReference type="ARBA" id="ARBA00004680"/>
    </source>
</evidence>
<dbReference type="NCBIfam" id="TIGR00419">
    <property type="entry name" value="tim"/>
    <property type="match status" value="1"/>
</dbReference>
<feature type="non-terminal residue" evidence="7">
    <location>
        <position position="1"/>
    </location>
</feature>
<dbReference type="HAMAP" id="MF_00147_B">
    <property type="entry name" value="TIM_B"/>
    <property type="match status" value="1"/>
</dbReference>
<evidence type="ECO:0000256" key="5">
    <source>
        <dbReference type="ARBA" id="ARBA00023152"/>
    </source>
</evidence>